<protein>
    <submittedName>
        <fullName evidence="2">Uncharacterized protein</fullName>
    </submittedName>
</protein>
<evidence type="ECO:0000256" key="1">
    <source>
        <dbReference type="SAM" id="MobiDB-lite"/>
    </source>
</evidence>
<feature type="region of interest" description="Disordered" evidence="1">
    <location>
        <begin position="1"/>
        <end position="75"/>
    </location>
</feature>
<evidence type="ECO:0000313" key="3">
    <source>
        <dbReference type="Proteomes" id="UP001165122"/>
    </source>
</evidence>
<accession>A0A9W7AA16</accession>
<proteinExistence type="predicted"/>
<keyword evidence="3" id="KW-1185">Reference proteome</keyword>
<evidence type="ECO:0000313" key="2">
    <source>
        <dbReference type="EMBL" id="GMH66165.1"/>
    </source>
</evidence>
<sequence length="75" mass="8125">MEVSELTEYFPAMHSVHEVEDAPLYEPEEHETQADASSAEVEESKYLPAGHGEQAADDVPLNEPVGHGVQSDSSS</sequence>
<dbReference type="AlphaFoldDB" id="A0A9W7AA16"/>
<dbReference type="EMBL" id="BRXW01000557">
    <property type="protein sequence ID" value="GMH66165.1"/>
    <property type="molecule type" value="Genomic_DNA"/>
</dbReference>
<name>A0A9W7AA16_9STRA</name>
<comment type="caution">
    <text evidence="2">The sequence shown here is derived from an EMBL/GenBank/DDBJ whole genome shotgun (WGS) entry which is preliminary data.</text>
</comment>
<reference evidence="3" key="1">
    <citation type="journal article" date="2023" name="Commun. Biol.">
        <title>Genome analysis of Parmales, the sister group of diatoms, reveals the evolutionary specialization of diatoms from phago-mixotrophs to photoautotrophs.</title>
        <authorList>
            <person name="Ban H."/>
            <person name="Sato S."/>
            <person name="Yoshikawa S."/>
            <person name="Yamada K."/>
            <person name="Nakamura Y."/>
            <person name="Ichinomiya M."/>
            <person name="Sato N."/>
            <person name="Blanc-Mathieu R."/>
            <person name="Endo H."/>
            <person name="Kuwata A."/>
            <person name="Ogata H."/>
        </authorList>
    </citation>
    <scope>NUCLEOTIDE SEQUENCE [LARGE SCALE GENOMIC DNA]</scope>
    <source>
        <strain evidence="3">NIES 3700</strain>
    </source>
</reference>
<gene>
    <name evidence="2" type="ORF">TrLO_g12470</name>
</gene>
<dbReference type="Proteomes" id="UP001165122">
    <property type="component" value="Unassembled WGS sequence"/>
</dbReference>
<organism evidence="2 3">
    <name type="scientific">Triparma laevis f. longispina</name>
    <dbReference type="NCBI Taxonomy" id="1714387"/>
    <lineage>
        <taxon>Eukaryota</taxon>
        <taxon>Sar</taxon>
        <taxon>Stramenopiles</taxon>
        <taxon>Ochrophyta</taxon>
        <taxon>Bolidophyceae</taxon>
        <taxon>Parmales</taxon>
        <taxon>Triparmaceae</taxon>
        <taxon>Triparma</taxon>
    </lineage>
</organism>